<evidence type="ECO:0000256" key="12">
    <source>
        <dbReference type="ARBA" id="ARBA00022989"/>
    </source>
</evidence>
<evidence type="ECO:0000256" key="3">
    <source>
        <dbReference type="ARBA" id="ARBA00007012"/>
    </source>
</evidence>
<dbReference type="PANTHER" id="PTHR46552">
    <property type="entry name" value="NADH-UBIQUINONE OXIDOREDUCTASE CHAIN 2"/>
    <property type="match status" value="1"/>
</dbReference>
<keyword evidence="14" id="KW-0830">Ubiquinone</keyword>
<geneLocation type="mitochondrion" evidence="21"/>
<dbReference type="AlphaFoldDB" id="U3LGY0"/>
<keyword evidence="11" id="KW-0249">Electron transport</keyword>
<evidence type="ECO:0000256" key="4">
    <source>
        <dbReference type="ARBA" id="ARBA00012944"/>
    </source>
</evidence>
<feature type="domain" description="NADH:quinone oxidoreductase/Mrp antiporter transmembrane" evidence="20">
    <location>
        <begin position="83"/>
        <end position="265"/>
    </location>
</feature>
<feature type="non-terminal residue" evidence="21">
    <location>
        <position position="283"/>
    </location>
</feature>
<evidence type="ECO:0000256" key="11">
    <source>
        <dbReference type="ARBA" id="ARBA00022982"/>
    </source>
</evidence>
<reference evidence="21" key="1">
    <citation type="submission" date="2012-10" db="EMBL/GenBank/DDBJ databases">
        <title>Mitochondrial genome diversity in Ecdysozoa.</title>
        <authorList>
            <person name="Podsiadlowski L."/>
            <person name="Meusemann K."/>
            <person name="von Reumont B."/>
            <person name="Fahrein K."/>
            <person name="Dambach J."/>
            <person name="Braband A."/>
            <person name="Misof B."/>
        </authorList>
    </citation>
    <scope>NUCLEOTIDE SEQUENCE</scope>
</reference>
<keyword evidence="10" id="KW-1278">Translocase</keyword>
<name>U3LGY0_9HEXA</name>
<evidence type="ECO:0000256" key="10">
    <source>
        <dbReference type="ARBA" id="ARBA00022967"/>
    </source>
</evidence>
<feature type="transmembrane region" description="Helical" evidence="19">
    <location>
        <begin position="122"/>
        <end position="146"/>
    </location>
</feature>
<feature type="transmembrane region" description="Helical" evidence="19">
    <location>
        <begin position="53"/>
        <end position="72"/>
    </location>
</feature>
<dbReference type="GO" id="GO:0006120">
    <property type="term" value="P:mitochondrial electron transport, NADH to ubiquinone"/>
    <property type="evidence" value="ECO:0007669"/>
    <property type="project" value="TreeGrafter"/>
</dbReference>
<dbReference type="Pfam" id="PF00361">
    <property type="entry name" value="Proton_antipo_M"/>
    <property type="match status" value="1"/>
</dbReference>
<evidence type="ECO:0000256" key="16">
    <source>
        <dbReference type="ARBA" id="ARBA00023136"/>
    </source>
</evidence>
<comment type="subcellular location">
    <subcellularLocation>
        <location evidence="2">Mitochondrion inner membrane</location>
        <topology evidence="2">Multi-pass membrane protein</topology>
    </subcellularLocation>
</comment>
<protein>
    <recommendedName>
        <fullName evidence="5">NADH-ubiquinone oxidoreductase chain 2</fullName>
        <ecNumber evidence="4">7.1.1.2</ecNumber>
    </recommendedName>
    <alternativeName>
        <fullName evidence="17">NADH dehydrogenase subunit 2</fullName>
    </alternativeName>
</protein>
<keyword evidence="12 19" id="KW-1133">Transmembrane helix</keyword>
<evidence type="ECO:0000256" key="1">
    <source>
        <dbReference type="ARBA" id="ARBA00003257"/>
    </source>
</evidence>
<evidence type="ECO:0000259" key="20">
    <source>
        <dbReference type="Pfam" id="PF00361"/>
    </source>
</evidence>
<dbReference type="InterPro" id="IPR050175">
    <property type="entry name" value="Complex_I_Subunit_2"/>
</dbReference>
<comment type="catalytic activity">
    <reaction evidence="18">
        <text>a ubiquinone + NADH + 5 H(+)(in) = a ubiquinol + NAD(+) + 4 H(+)(out)</text>
        <dbReference type="Rhea" id="RHEA:29091"/>
        <dbReference type="Rhea" id="RHEA-COMP:9565"/>
        <dbReference type="Rhea" id="RHEA-COMP:9566"/>
        <dbReference type="ChEBI" id="CHEBI:15378"/>
        <dbReference type="ChEBI" id="CHEBI:16389"/>
        <dbReference type="ChEBI" id="CHEBI:17976"/>
        <dbReference type="ChEBI" id="CHEBI:57540"/>
        <dbReference type="ChEBI" id="CHEBI:57945"/>
        <dbReference type="EC" id="7.1.1.2"/>
    </reaction>
</comment>
<evidence type="ECO:0000256" key="17">
    <source>
        <dbReference type="ARBA" id="ARBA00031028"/>
    </source>
</evidence>
<organism evidence="21">
    <name type="scientific">Acerentomon sp. JD-2012</name>
    <dbReference type="NCBI Taxonomy" id="1258700"/>
    <lineage>
        <taxon>Eukaryota</taxon>
        <taxon>Metazoa</taxon>
        <taxon>Ecdysozoa</taxon>
        <taxon>Arthropoda</taxon>
        <taxon>Hexapoda</taxon>
        <taxon>Protura</taxon>
        <taxon>Acerentomata</taxon>
        <taxon>Acerentomidae</taxon>
        <taxon>Acerentomon</taxon>
    </lineage>
</organism>
<keyword evidence="7" id="KW-0679">Respiratory chain</keyword>
<dbReference type="EC" id="7.1.1.2" evidence="4"/>
<dbReference type="InterPro" id="IPR001750">
    <property type="entry name" value="ND/Mrp_TM"/>
</dbReference>
<dbReference type="PANTHER" id="PTHR46552:SF1">
    <property type="entry name" value="NADH-UBIQUINONE OXIDOREDUCTASE CHAIN 2"/>
    <property type="match status" value="1"/>
</dbReference>
<keyword evidence="13" id="KW-0520">NAD</keyword>
<dbReference type="EMBL" id="JX963615">
    <property type="protein sequence ID" value="AFX58974.1"/>
    <property type="molecule type" value="Genomic_DNA"/>
</dbReference>
<evidence type="ECO:0000256" key="13">
    <source>
        <dbReference type="ARBA" id="ARBA00023027"/>
    </source>
</evidence>
<sequence length="283" mass="31996">IYNFNLMWAMFLGSFISLTSNNWFGAWMGLEVNMIAFAVFSMSKSNSQTTESVVKYFLTQSLASLLMMLHFISSMALVPTPQLIWVPLLISLGVYPLHLWVYDVGGGLKWKPLFFLLTLQKLAPLAILSNFMSSSLILMVLVSSLGASLMGLNNSLLSKILLTSSIYYTTWLISSLLLSHSLTLMFFLVYTLTLIMIIMFMKNLIAHINSLHLLGSNKMWVNNILMLSMMGLPPFLGFTVKWIILMNLMAASFYTLSLALAITSTLNIYMYLRMTYLSFIMKP</sequence>
<dbReference type="GO" id="GO:0008137">
    <property type="term" value="F:NADH dehydrogenase (ubiquinone) activity"/>
    <property type="evidence" value="ECO:0007669"/>
    <property type="project" value="UniProtKB-EC"/>
</dbReference>
<evidence type="ECO:0000256" key="6">
    <source>
        <dbReference type="ARBA" id="ARBA00022448"/>
    </source>
</evidence>
<keyword evidence="8 19" id="KW-0812">Transmembrane</keyword>
<feature type="transmembrane region" description="Helical" evidence="19">
    <location>
        <begin position="166"/>
        <end position="199"/>
    </location>
</feature>
<keyword evidence="16 19" id="KW-0472">Membrane</keyword>
<evidence type="ECO:0000256" key="7">
    <source>
        <dbReference type="ARBA" id="ARBA00022660"/>
    </source>
</evidence>
<evidence type="ECO:0000313" key="21">
    <source>
        <dbReference type="EMBL" id="AFX58974.1"/>
    </source>
</evidence>
<evidence type="ECO:0000256" key="5">
    <source>
        <dbReference type="ARBA" id="ARBA00021008"/>
    </source>
</evidence>
<evidence type="ECO:0000256" key="14">
    <source>
        <dbReference type="ARBA" id="ARBA00023075"/>
    </source>
</evidence>
<evidence type="ECO:0000256" key="2">
    <source>
        <dbReference type="ARBA" id="ARBA00004448"/>
    </source>
</evidence>
<evidence type="ECO:0000256" key="15">
    <source>
        <dbReference type="ARBA" id="ARBA00023128"/>
    </source>
</evidence>
<keyword evidence="9" id="KW-0999">Mitochondrion inner membrane</keyword>
<feature type="transmembrane region" description="Helical" evidence="19">
    <location>
        <begin position="220"/>
        <end position="245"/>
    </location>
</feature>
<accession>U3LGY0</accession>
<keyword evidence="6" id="KW-0813">Transport</keyword>
<evidence type="ECO:0000256" key="8">
    <source>
        <dbReference type="ARBA" id="ARBA00022692"/>
    </source>
</evidence>
<feature type="transmembrane region" description="Helical" evidence="19">
    <location>
        <begin position="84"/>
        <end position="102"/>
    </location>
</feature>
<comment type="similarity">
    <text evidence="3">Belongs to the complex I subunit 2 family.</text>
</comment>
<dbReference type="GO" id="GO:0005743">
    <property type="term" value="C:mitochondrial inner membrane"/>
    <property type="evidence" value="ECO:0007669"/>
    <property type="project" value="UniProtKB-SubCell"/>
</dbReference>
<evidence type="ECO:0000256" key="18">
    <source>
        <dbReference type="ARBA" id="ARBA00049551"/>
    </source>
</evidence>
<feature type="transmembrane region" description="Helical" evidence="19">
    <location>
        <begin position="251"/>
        <end position="272"/>
    </location>
</feature>
<evidence type="ECO:0000256" key="19">
    <source>
        <dbReference type="SAM" id="Phobius"/>
    </source>
</evidence>
<feature type="non-terminal residue" evidence="21">
    <location>
        <position position="1"/>
    </location>
</feature>
<evidence type="ECO:0000256" key="9">
    <source>
        <dbReference type="ARBA" id="ARBA00022792"/>
    </source>
</evidence>
<comment type="function">
    <text evidence="1">Core subunit of the mitochondrial membrane respiratory chain NADH dehydrogenase (Complex I) that is believed to belong to the minimal assembly required for catalysis. Complex I functions in the transfer of electrons from NADH to the respiratory chain. The immediate electron acceptor for the enzyme is believed to be ubiquinone.</text>
</comment>
<proteinExistence type="inferred from homology"/>
<keyword evidence="15 21" id="KW-0496">Mitochondrion</keyword>